<dbReference type="GO" id="GO:0016139">
    <property type="term" value="P:glycoside catabolic process"/>
    <property type="evidence" value="ECO:0007669"/>
    <property type="project" value="TreeGrafter"/>
</dbReference>
<evidence type="ECO:0000313" key="8">
    <source>
        <dbReference type="Proteomes" id="UP000028525"/>
    </source>
</evidence>
<dbReference type="Proteomes" id="UP000028525">
    <property type="component" value="Unassembled WGS sequence"/>
</dbReference>
<dbReference type="Gene3D" id="3.20.20.80">
    <property type="entry name" value="Glycosidases"/>
    <property type="match status" value="1"/>
</dbReference>
<dbReference type="PANTHER" id="PTHR10030:SF37">
    <property type="entry name" value="ALPHA-L-FUCOSIDASE-RELATED"/>
    <property type="match status" value="1"/>
</dbReference>
<dbReference type="GO" id="GO:0004560">
    <property type="term" value="F:alpha-L-fucosidase activity"/>
    <property type="evidence" value="ECO:0007669"/>
    <property type="project" value="InterPro"/>
</dbReference>
<keyword evidence="4" id="KW-0378">Hydrolase</keyword>
<dbReference type="STRING" id="29354.IO98_10290"/>
<dbReference type="Pfam" id="PF01120">
    <property type="entry name" value="Alpha_L_fucos"/>
    <property type="match status" value="1"/>
</dbReference>
<evidence type="ECO:0000313" key="7">
    <source>
        <dbReference type="EMBL" id="KEZ90324.1"/>
    </source>
</evidence>
<dbReference type="GO" id="GO:0006004">
    <property type="term" value="P:fucose metabolic process"/>
    <property type="evidence" value="ECO:0007669"/>
    <property type="project" value="TreeGrafter"/>
</dbReference>
<dbReference type="PANTHER" id="PTHR10030">
    <property type="entry name" value="ALPHA-L-FUCOSIDASE"/>
    <property type="match status" value="1"/>
</dbReference>
<sequence length="470" mass="53395">MKQLDERLINIVPSERQVMLQKTEFYAFFHFTVNTFTGTEWGYGTESPEIFNPDQMDAEQWIQAIKAAGMKGAILTCKHHDGFCLWPSKYTNHSVKYSPYGNGNGDIVKEVSDACKKAGLKFGIYLSPWDRNQETYGQGQAYDDYFVAQLTELLTGYGDIFSVWFDGACGEGSNGKKQVYDWQRYYDTVRNHMPDACISVSGPDVRWCGNEAGDTRPSEWSVVPADLSVAERIAALSQHADDPSFRQRVISSMEEDLGSRERLAQEQHLIWYPAEVDVSIRPGWFYHPQEDNKVRSLENLMDIYEKSVGGNTTLLLNIPPMPNGLLHEEDVKRLQELGGEIQKRYGKNLTEGAEILVKGQNEWNAVRSVYQDDYETCCHGNGPKAEFKISWKTPQKISAVILKENILKSQRIEAFEILSMRNGSPVSIYKGTTVGYKKIARFPQIESDILIIQILDSRIEPVLSFIGIYE</sequence>
<dbReference type="OrthoDB" id="107551at2"/>
<dbReference type="InterPro" id="IPR000933">
    <property type="entry name" value="Glyco_hydro_29"/>
</dbReference>
<dbReference type="RefSeq" id="WP_038280691.1">
    <property type="nucleotide sequence ID" value="NZ_JPME01000012.1"/>
</dbReference>
<keyword evidence="3" id="KW-0732">Signal</keyword>
<keyword evidence="5" id="KW-0326">Glycosidase</keyword>
<dbReference type="Gene3D" id="2.60.120.260">
    <property type="entry name" value="Galactose-binding domain-like"/>
    <property type="match status" value="1"/>
</dbReference>
<dbReference type="SUPFAM" id="SSF51445">
    <property type="entry name" value="(Trans)glycosidases"/>
    <property type="match status" value="1"/>
</dbReference>
<proteinExistence type="inferred from homology"/>
<gene>
    <name evidence="7" type="ORF">IO98_10290</name>
</gene>
<evidence type="ECO:0000256" key="2">
    <source>
        <dbReference type="ARBA" id="ARBA00012662"/>
    </source>
</evidence>
<comment type="similarity">
    <text evidence="1">Belongs to the glycosyl hydrolase 29 family.</text>
</comment>
<evidence type="ECO:0000256" key="4">
    <source>
        <dbReference type="ARBA" id="ARBA00022801"/>
    </source>
</evidence>
<evidence type="ECO:0000256" key="3">
    <source>
        <dbReference type="ARBA" id="ARBA00022729"/>
    </source>
</evidence>
<evidence type="ECO:0000256" key="1">
    <source>
        <dbReference type="ARBA" id="ARBA00007951"/>
    </source>
</evidence>
<dbReference type="InterPro" id="IPR057739">
    <property type="entry name" value="Glyco_hydro_29_N"/>
</dbReference>
<accession>A0A084JMZ0</accession>
<name>A0A084JMZ0_9FIRM</name>
<dbReference type="SMART" id="SM00812">
    <property type="entry name" value="Alpha_L_fucos"/>
    <property type="match status" value="1"/>
</dbReference>
<reference evidence="7 8" key="1">
    <citation type="submission" date="2014-07" db="EMBL/GenBank/DDBJ databases">
        <title>Draft genome of Clostridium celerecrescens 152B isolated from sediments associated with methane hydrate from Krishna Godavari basin.</title>
        <authorList>
            <person name="Honkalas V.S."/>
            <person name="Dabir A.P."/>
            <person name="Arora P."/>
            <person name="Dhakephalkar P.K."/>
        </authorList>
    </citation>
    <scope>NUCLEOTIDE SEQUENCE [LARGE SCALE GENOMIC DNA]</scope>
    <source>
        <strain evidence="7 8">152B</strain>
    </source>
</reference>
<dbReference type="AlphaFoldDB" id="A0A084JMZ0"/>
<organism evidence="7 8">
    <name type="scientific">Lacrimispora celerecrescens</name>
    <dbReference type="NCBI Taxonomy" id="29354"/>
    <lineage>
        <taxon>Bacteria</taxon>
        <taxon>Bacillati</taxon>
        <taxon>Bacillota</taxon>
        <taxon>Clostridia</taxon>
        <taxon>Lachnospirales</taxon>
        <taxon>Lachnospiraceae</taxon>
        <taxon>Lacrimispora</taxon>
    </lineage>
</organism>
<feature type="domain" description="Glycoside hydrolase family 29 N-terminal" evidence="6">
    <location>
        <begin position="27"/>
        <end position="339"/>
    </location>
</feature>
<dbReference type="GO" id="GO:0005764">
    <property type="term" value="C:lysosome"/>
    <property type="evidence" value="ECO:0007669"/>
    <property type="project" value="TreeGrafter"/>
</dbReference>
<keyword evidence="8" id="KW-1185">Reference proteome</keyword>
<protein>
    <recommendedName>
        <fullName evidence="2">alpha-L-fucosidase</fullName>
        <ecNumber evidence="2">3.2.1.51</ecNumber>
    </recommendedName>
</protein>
<comment type="caution">
    <text evidence="7">The sequence shown here is derived from an EMBL/GenBank/DDBJ whole genome shotgun (WGS) entry which is preliminary data.</text>
</comment>
<dbReference type="EC" id="3.2.1.51" evidence="2"/>
<evidence type="ECO:0000256" key="5">
    <source>
        <dbReference type="ARBA" id="ARBA00023295"/>
    </source>
</evidence>
<dbReference type="EMBL" id="JPME01000012">
    <property type="protein sequence ID" value="KEZ90324.1"/>
    <property type="molecule type" value="Genomic_DNA"/>
</dbReference>
<evidence type="ECO:0000259" key="6">
    <source>
        <dbReference type="Pfam" id="PF01120"/>
    </source>
</evidence>
<dbReference type="InterPro" id="IPR017853">
    <property type="entry name" value="GH"/>
</dbReference>